<sequence>MEGTAIYSSTNATEEGVDLTQISLRPIDLSDLDDLMLWATDEKVAEFCTWEPYASKEDGINFIQNIASKSLWFRVICLHNRAIGCIDLFSSSSQGRCRDKTAEIGYALGSKYWGKGIATQVVKQVVKAAFTEFPHLERLEALVDLENGFSEGAGEGRFSKGGISQEISGHQRKKQRYGHL</sequence>
<dbReference type="AlphaFoldDB" id="A0AAN9QUF4"/>
<dbReference type="Pfam" id="PF13302">
    <property type="entry name" value="Acetyltransf_3"/>
    <property type="match status" value="1"/>
</dbReference>
<feature type="compositionally biased region" description="Basic residues" evidence="1">
    <location>
        <begin position="170"/>
        <end position="180"/>
    </location>
</feature>
<dbReference type="PANTHER" id="PTHR46067:SF28">
    <property type="entry name" value="ACETYLTRANSFERASE (GNAT) DOMAIN PROTEIN"/>
    <property type="match status" value="1"/>
</dbReference>
<dbReference type="SUPFAM" id="SSF55729">
    <property type="entry name" value="Acyl-CoA N-acyltransferases (Nat)"/>
    <property type="match status" value="1"/>
</dbReference>
<evidence type="ECO:0000259" key="2">
    <source>
        <dbReference type="PROSITE" id="PS51186"/>
    </source>
</evidence>
<keyword evidence="4" id="KW-1185">Reference proteome</keyword>
<evidence type="ECO:0000313" key="4">
    <source>
        <dbReference type="Proteomes" id="UP001367508"/>
    </source>
</evidence>
<dbReference type="InterPro" id="IPR016181">
    <property type="entry name" value="Acyl_CoA_acyltransferase"/>
</dbReference>
<feature type="domain" description="N-acetyltransferase" evidence="2">
    <location>
        <begin position="22"/>
        <end position="178"/>
    </location>
</feature>
<dbReference type="Proteomes" id="UP001367508">
    <property type="component" value="Unassembled WGS sequence"/>
</dbReference>
<reference evidence="3 4" key="1">
    <citation type="submission" date="2024-01" db="EMBL/GenBank/DDBJ databases">
        <title>The genomes of 5 underutilized Papilionoideae crops provide insights into root nodulation and disease resistanc.</title>
        <authorList>
            <person name="Jiang F."/>
        </authorList>
    </citation>
    <scope>NUCLEOTIDE SEQUENCE [LARGE SCALE GENOMIC DNA]</scope>
    <source>
        <strain evidence="3">LVBAO_FW01</strain>
        <tissue evidence="3">Leaves</tissue>
    </source>
</reference>
<dbReference type="GO" id="GO:0016747">
    <property type="term" value="F:acyltransferase activity, transferring groups other than amino-acyl groups"/>
    <property type="evidence" value="ECO:0007669"/>
    <property type="project" value="InterPro"/>
</dbReference>
<protein>
    <recommendedName>
        <fullName evidence="2">N-acetyltransferase domain-containing protein</fullName>
    </recommendedName>
</protein>
<accession>A0AAN9QUF4</accession>
<evidence type="ECO:0000313" key="3">
    <source>
        <dbReference type="EMBL" id="KAK7343608.1"/>
    </source>
</evidence>
<dbReference type="EMBL" id="JAYMYQ010000003">
    <property type="protein sequence ID" value="KAK7343608.1"/>
    <property type="molecule type" value="Genomic_DNA"/>
</dbReference>
<comment type="caution">
    <text evidence="3">The sequence shown here is derived from an EMBL/GenBank/DDBJ whole genome shotgun (WGS) entry which is preliminary data.</text>
</comment>
<dbReference type="PROSITE" id="PS51186">
    <property type="entry name" value="GNAT"/>
    <property type="match status" value="1"/>
</dbReference>
<dbReference type="InterPro" id="IPR000182">
    <property type="entry name" value="GNAT_dom"/>
</dbReference>
<evidence type="ECO:0000256" key="1">
    <source>
        <dbReference type="SAM" id="MobiDB-lite"/>
    </source>
</evidence>
<dbReference type="PANTHER" id="PTHR46067">
    <property type="entry name" value="ACYL-COA N-ACYLTRANSFERASES (NAT) SUPERFAMILY PROTEIN"/>
    <property type="match status" value="1"/>
</dbReference>
<proteinExistence type="predicted"/>
<dbReference type="Gene3D" id="3.40.630.30">
    <property type="match status" value="1"/>
</dbReference>
<organism evidence="3 4">
    <name type="scientific">Canavalia gladiata</name>
    <name type="common">Sword bean</name>
    <name type="synonym">Dolichos gladiatus</name>
    <dbReference type="NCBI Taxonomy" id="3824"/>
    <lineage>
        <taxon>Eukaryota</taxon>
        <taxon>Viridiplantae</taxon>
        <taxon>Streptophyta</taxon>
        <taxon>Embryophyta</taxon>
        <taxon>Tracheophyta</taxon>
        <taxon>Spermatophyta</taxon>
        <taxon>Magnoliopsida</taxon>
        <taxon>eudicotyledons</taxon>
        <taxon>Gunneridae</taxon>
        <taxon>Pentapetalae</taxon>
        <taxon>rosids</taxon>
        <taxon>fabids</taxon>
        <taxon>Fabales</taxon>
        <taxon>Fabaceae</taxon>
        <taxon>Papilionoideae</taxon>
        <taxon>50 kb inversion clade</taxon>
        <taxon>NPAAA clade</taxon>
        <taxon>indigoferoid/millettioid clade</taxon>
        <taxon>Phaseoleae</taxon>
        <taxon>Canavalia</taxon>
    </lineage>
</organism>
<gene>
    <name evidence="3" type="ORF">VNO77_12488</name>
</gene>
<name>A0AAN9QUF4_CANGL</name>
<feature type="region of interest" description="Disordered" evidence="1">
    <location>
        <begin position="156"/>
        <end position="180"/>
    </location>
</feature>